<dbReference type="InterPro" id="IPR003770">
    <property type="entry name" value="MLTG-like"/>
</dbReference>
<dbReference type="RefSeq" id="WP_271191105.1">
    <property type="nucleotide sequence ID" value="NZ_CP115667.1"/>
</dbReference>
<accession>A0ABY7QUK3</accession>
<proteinExistence type="predicted"/>
<keyword evidence="5" id="KW-0456">Lyase</keyword>
<evidence type="ECO:0000256" key="3">
    <source>
        <dbReference type="ARBA" id="ARBA00022989"/>
    </source>
</evidence>
<evidence type="ECO:0000256" key="1">
    <source>
        <dbReference type="ARBA" id="ARBA00022475"/>
    </source>
</evidence>
<feature type="transmembrane region" description="Helical" evidence="7">
    <location>
        <begin position="14"/>
        <end position="31"/>
    </location>
</feature>
<evidence type="ECO:0000313" key="9">
    <source>
        <dbReference type="Proteomes" id="UP001210339"/>
    </source>
</evidence>
<keyword evidence="6" id="KW-0961">Cell wall biogenesis/degradation</keyword>
<evidence type="ECO:0000256" key="5">
    <source>
        <dbReference type="ARBA" id="ARBA00023239"/>
    </source>
</evidence>
<keyword evidence="4 7" id="KW-0472">Membrane</keyword>
<keyword evidence="3 7" id="KW-1133">Transmembrane helix</keyword>
<reference evidence="8 9" key="1">
    <citation type="submission" date="2023-01" db="EMBL/GenBank/DDBJ databases">
        <authorList>
            <person name="Lee S.H."/>
            <person name="Jung H.S."/>
            <person name="Yun J.U."/>
        </authorList>
    </citation>
    <scope>NUCLEOTIDE SEQUENCE [LARGE SCALE GENOMIC DNA]</scope>
    <source>
        <strain evidence="8 9">CBA3646</strain>
    </source>
</reference>
<evidence type="ECO:0008006" key="10">
    <source>
        <dbReference type="Google" id="ProtNLM"/>
    </source>
</evidence>
<organism evidence="8 9">
    <name type="scientific">Peptoniphilus equinus</name>
    <dbReference type="NCBI Taxonomy" id="3016343"/>
    <lineage>
        <taxon>Bacteria</taxon>
        <taxon>Bacillati</taxon>
        <taxon>Bacillota</taxon>
        <taxon>Tissierellia</taxon>
        <taxon>Tissierellales</taxon>
        <taxon>Peptoniphilaceae</taxon>
        <taxon>Peptoniphilus</taxon>
    </lineage>
</organism>
<dbReference type="EMBL" id="CP115667">
    <property type="protein sequence ID" value="WBW49573.1"/>
    <property type="molecule type" value="Genomic_DNA"/>
</dbReference>
<gene>
    <name evidence="8" type="ORF">O6R05_06135</name>
</gene>
<dbReference type="Gene3D" id="3.30.1490.480">
    <property type="entry name" value="Endolytic murein transglycosylase"/>
    <property type="match status" value="2"/>
</dbReference>
<dbReference type="Proteomes" id="UP001210339">
    <property type="component" value="Chromosome"/>
</dbReference>
<keyword evidence="2 7" id="KW-0812">Transmembrane</keyword>
<dbReference type="PANTHER" id="PTHR30518:SF2">
    <property type="entry name" value="ENDOLYTIC MUREIN TRANSGLYCOSYLASE"/>
    <property type="match status" value="1"/>
</dbReference>
<name>A0ABY7QUK3_9FIRM</name>
<keyword evidence="9" id="KW-1185">Reference proteome</keyword>
<evidence type="ECO:0000256" key="4">
    <source>
        <dbReference type="ARBA" id="ARBA00023136"/>
    </source>
</evidence>
<keyword evidence="1" id="KW-1003">Cell membrane</keyword>
<evidence type="ECO:0000256" key="2">
    <source>
        <dbReference type="ARBA" id="ARBA00022692"/>
    </source>
</evidence>
<evidence type="ECO:0000313" key="8">
    <source>
        <dbReference type="EMBL" id="WBW49573.1"/>
    </source>
</evidence>
<protein>
    <recommendedName>
        <fullName evidence="10">YceG-like family protein</fullName>
    </recommendedName>
</protein>
<evidence type="ECO:0000256" key="6">
    <source>
        <dbReference type="ARBA" id="ARBA00023316"/>
    </source>
</evidence>
<sequence>MRFFTTLTDGIARILKWLAIIVILLLLIFIIKWKVDAVYYESISQENIHFGIVDGIKKTGNDIRYLISGDAEDAVQFDTVPEEEQVTINISEAMDVQAIADQLKDKGLIENSDVFKAMVNDMGLFNRFISGTYDIPKSSKALDTLLTLTGSTYREYDFEVKEGDNAASVAARLEEMGVISAAYAFVAQCEQLGVTNSFKPGQYTLSTPSKVVRIIEKLTQTTLEA</sequence>
<dbReference type="PANTHER" id="PTHR30518">
    <property type="entry name" value="ENDOLYTIC MUREIN TRANSGLYCOSYLASE"/>
    <property type="match status" value="1"/>
</dbReference>
<evidence type="ECO:0000256" key="7">
    <source>
        <dbReference type="SAM" id="Phobius"/>
    </source>
</evidence>